<evidence type="ECO:0000313" key="2">
    <source>
        <dbReference type="Proteomes" id="UP001057402"/>
    </source>
</evidence>
<keyword evidence="2" id="KW-1185">Reference proteome</keyword>
<name>A0ACB9SGS9_9MYRT</name>
<sequence>MHWRYDGGGTLEFVLVEVCGCHGLANLDLLPRKQKQKKHHSRSFSVSGIGFDTEGTKYLIIKLPNLRIAKVLVSAFIMALFMVSFPWLKSFMMTKVESYHRSIPHSEAAYESASGSPINDHEKEVLPLLFHDLANEGLLKVGNKAVFLSRNDIEQDAIIIPGSNNIEYVPVADLERYNSVVDNTVNFAFTFDFPSALEFIDRTLMVGGIVRHI</sequence>
<protein>
    <submittedName>
        <fullName evidence="1">Uncharacterized protein</fullName>
    </submittedName>
</protein>
<evidence type="ECO:0000313" key="1">
    <source>
        <dbReference type="EMBL" id="KAI4388698.1"/>
    </source>
</evidence>
<gene>
    <name evidence="1" type="ORF">MLD38_001004</name>
</gene>
<proteinExistence type="predicted"/>
<reference evidence="2" key="1">
    <citation type="journal article" date="2023" name="Front. Plant Sci.">
        <title>Chromosomal-level genome assembly of Melastoma candidum provides insights into trichome evolution.</title>
        <authorList>
            <person name="Zhong Y."/>
            <person name="Wu W."/>
            <person name="Sun C."/>
            <person name="Zou P."/>
            <person name="Liu Y."/>
            <person name="Dai S."/>
            <person name="Zhou R."/>
        </authorList>
    </citation>
    <scope>NUCLEOTIDE SEQUENCE [LARGE SCALE GENOMIC DNA]</scope>
</reference>
<dbReference type="Proteomes" id="UP001057402">
    <property type="component" value="Chromosome 1"/>
</dbReference>
<dbReference type="EMBL" id="CM042880">
    <property type="protein sequence ID" value="KAI4388698.1"/>
    <property type="molecule type" value="Genomic_DNA"/>
</dbReference>
<organism evidence="1 2">
    <name type="scientific">Melastoma candidum</name>
    <dbReference type="NCBI Taxonomy" id="119954"/>
    <lineage>
        <taxon>Eukaryota</taxon>
        <taxon>Viridiplantae</taxon>
        <taxon>Streptophyta</taxon>
        <taxon>Embryophyta</taxon>
        <taxon>Tracheophyta</taxon>
        <taxon>Spermatophyta</taxon>
        <taxon>Magnoliopsida</taxon>
        <taxon>eudicotyledons</taxon>
        <taxon>Gunneridae</taxon>
        <taxon>Pentapetalae</taxon>
        <taxon>rosids</taxon>
        <taxon>malvids</taxon>
        <taxon>Myrtales</taxon>
        <taxon>Melastomataceae</taxon>
        <taxon>Melastomatoideae</taxon>
        <taxon>Melastomateae</taxon>
        <taxon>Melastoma</taxon>
    </lineage>
</organism>
<comment type="caution">
    <text evidence="1">The sequence shown here is derived from an EMBL/GenBank/DDBJ whole genome shotgun (WGS) entry which is preliminary data.</text>
</comment>
<accession>A0ACB9SGS9</accession>